<keyword evidence="21" id="KW-1185">Reference proteome</keyword>
<keyword evidence="10 18" id="KW-1133">Transmembrane helix</keyword>
<dbReference type="GO" id="GO:0006950">
    <property type="term" value="P:response to stress"/>
    <property type="evidence" value="ECO:0007669"/>
    <property type="project" value="UniProtKB-ARBA"/>
</dbReference>
<keyword evidence="8" id="KW-0418">Kinase</keyword>
<dbReference type="GO" id="GO:0005524">
    <property type="term" value="F:ATP binding"/>
    <property type="evidence" value="ECO:0007669"/>
    <property type="project" value="UniProtKB-UniRule"/>
</dbReference>
<keyword evidence="2 17" id="KW-0723">Serine/threonine-protein kinase</keyword>
<feature type="transmembrane region" description="Helical" evidence="18">
    <location>
        <begin position="78"/>
        <end position="99"/>
    </location>
</feature>
<evidence type="ECO:0000256" key="14">
    <source>
        <dbReference type="ARBA" id="ARBA00047558"/>
    </source>
</evidence>
<reference evidence="20" key="2">
    <citation type="submission" date="2023-06" db="EMBL/GenBank/DDBJ databases">
        <authorList>
            <person name="Swenson N.G."/>
            <person name="Wegrzyn J.L."/>
            <person name="Mcevoy S.L."/>
        </authorList>
    </citation>
    <scope>NUCLEOTIDE SEQUENCE</scope>
    <source>
        <strain evidence="20">NS2018</strain>
        <tissue evidence="20">Leaf</tissue>
    </source>
</reference>
<comment type="caution">
    <text evidence="20">The sequence shown here is derived from an EMBL/GenBank/DDBJ whole genome shotgun (WGS) entry which is preliminary data.</text>
</comment>
<keyword evidence="11 18" id="KW-0472">Membrane</keyword>
<dbReference type="FunFam" id="3.30.200.20:FF:000142">
    <property type="entry name" value="Cysteine-rich receptor-like protein kinase 10"/>
    <property type="match status" value="1"/>
</dbReference>
<comment type="catalytic activity">
    <reaction evidence="14">
        <text>L-seryl-[protein] + ATP = O-phospho-L-seryl-[protein] + ADP + H(+)</text>
        <dbReference type="Rhea" id="RHEA:17989"/>
        <dbReference type="Rhea" id="RHEA-COMP:9863"/>
        <dbReference type="Rhea" id="RHEA-COMP:11604"/>
        <dbReference type="ChEBI" id="CHEBI:15378"/>
        <dbReference type="ChEBI" id="CHEBI:29999"/>
        <dbReference type="ChEBI" id="CHEBI:30616"/>
        <dbReference type="ChEBI" id="CHEBI:83421"/>
        <dbReference type="ChEBI" id="CHEBI:456216"/>
    </reaction>
</comment>
<evidence type="ECO:0000256" key="18">
    <source>
        <dbReference type="SAM" id="Phobius"/>
    </source>
</evidence>
<dbReference type="PROSITE" id="PS00107">
    <property type="entry name" value="PROTEIN_KINASE_ATP"/>
    <property type="match status" value="1"/>
</dbReference>
<dbReference type="InterPro" id="IPR001245">
    <property type="entry name" value="Ser-Thr/Tyr_kinase_cat_dom"/>
</dbReference>
<keyword evidence="4 18" id="KW-0812">Transmembrane</keyword>
<proteinExistence type="inferred from homology"/>
<accession>A0AA39RS31</accession>
<dbReference type="PROSITE" id="PS00108">
    <property type="entry name" value="PROTEIN_KINASE_ST"/>
    <property type="match status" value="1"/>
</dbReference>
<comment type="similarity">
    <text evidence="17">Belongs to the protein kinase superfamily.</text>
</comment>
<evidence type="ECO:0000313" key="21">
    <source>
        <dbReference type="Proteomes" id="UP001168877"/>
    </source>
</evidence>
<evidence type="ECO:0000256" key="9">
    <source>
        <dbReference type="ARBA" id="ARBA00022840"/>
    </source>
</evidence>
<dbReference type="PANTHER" id="PTHR27002:SF1104">
    <property type="entry name" value="CYSTEINE-RICH RECEPTOR-LIKE PROTEIN KINASE 27-RELATED"/>
    <property type="match status" value="1"/>
</dbReference>
<keyword evidence="12" id="KW-0675">Receptor</keyword>
<evidence type="ECO:0000313" key="20">
    <source>
        <dbReference type="EMBL" id="KAK0578811.1"/>
    </source>
</evidence>
<dbReference type="InterPro" id="IPR017441">
    <property type="entry name" value="Protein_kinase_ATP_BS"/>
</dbReference>
<evidence type="ECO:0000256" key="13">
    <source>
        <dbReference type="ARBA" id="ARBA00023180"/>
    </source>
</evidence>
<evidence type="ECO:0000256" key="17">
    <source>
        <dbReference type="RuleBase" id="RU000304"/>
    </source>
</evidence>
<keyword evidence="9 16" id="KW-0067">ATP-binding</keyword>
<evidence type="ECO:0000256" key="1">
    <source>
        <dbReference type="ARBA" id="ARBA00004167"/>
    </source>
</evidence>
<dbReference type="Proteomes" id="UP001168877">
    <property type="component" value="Unassembled WGS sequence"/>
</dbReference>
<dbReference type="InterPro" id="IPR000719">
    <property type="entry name" value="Prot_kinase_dom"/>
</dbReference>
<protein>
    <recommendedName>
        <fullName evidence="19">Protein kinase domain-containing protein</fullName>
    </recommendedName>
</protein>
<evidence type="ECO:0000256" key="16">
    <source>
        <dbReference type="PROSITE-ProRule" id="PRU10141"/>
    </source>
</evidence>
<dbReference type="EMBL" id="JAUESC010000385">
    <property type="protein sequence ID" value="KAK0578811.1"/>
    <property type="molecule type" value="Genomic_DNA"/>
</dbReference>
<organism evidence="20 21">
    <name type="scientific">Acer saccharum</name>
    <name type="common">Sugar maple</name>
    <dbReference type="NCBI Taxonomy" id="4024"/>
    <lineage>
        <taxon>Eukaryota</taxon>
        <taxon>Viridiplantae</taxon>
        <taxon>Streptophyta</taxon>
        <taxon>Embryophyta</taxon>
        <taxon>Tracheophyta</taxon>
        <taxon>Spermatophyta</taxon>
        <taxon>Magnoliopsida</taxon>
        <taxon>eudicotyledons</taxon>
        <taxon>Gunneridae</taxon>
        <taxon>Pentapetalae</taxon>
        <taxon>rosids</taxon>
        <taxon>malvids</taxon>
        <taxon>Sapindales</taxon>
        <taxon>Sapindaceae</taxon>
        <taxon>Hippocastanoideae</taxon>
        <taxon>Acereae</taxon>
        <taxon>Acer</taxon>
    </lineage>
</organism>
<feature type="domain" description="Protein kinase" evidence="19">
    <location>
        <begin position="139"/>
        <end position="425"/>
    </location>
</feature>
<evidence type="ECO:0000256" key="4">
    <source>
        <dbReference type="ARBA" id="ARBA00022692"/>
    </source>
</evidence>
<dbReference type="FunFam" id="1.10.510.10:FF:000129">
    <property type="entry name" value="cysteine-rich receptor-like protein kinase 10"/>
    <property type="match status" value="1"/>
</dbReference>
<evidence type="ECO:0000256" key="6">
    <source>
        <dbReference type="ARBA" id="ARBA00022737"/>
    </source>
</evidence>
<dbReference type="Pfam" id="PF07714">
    <property type="entry name" value="PK_Tyr_Ser-Thr"/>
    <property type="match status" value="1"/>
</dbReference>
<reference evidence="20" key="1">
    <citation type="journal article" date="2022" name="Plant J.">
        <title>Strategies of tolerance reflected in two North American maple genomes.</title>
        <authorList>
            <person name="McEvoy S.L."/>
            <person name="Sezen U.U."/>
            <person name="Trouern-Trend A."/>
            <person name="McMahon S.M."/>
            <person name="Schaberg P.G."/>
            <person name="Yang J."/>
            <person name="Wegrzyn J.L."/>
            <person name="Swenson N.G."/>
        </authorList>
    </citation>
    <scope>NUCLEOTIDE SEQUENCE</scope>
    <source>
        <strain evidence="20">NS2018</strain>
    </source>
</reference>
<evidence type="ECO:0000256" key="2">
    <source>
        <dbReference type="ARBA" id="ARBA00022527"/>
    </source>
</evidence>
<comment type="subcellular location">
    <subcellularLocation>
        <location evidence="1">Membrane</location>
        <topology evidence="1">Single-pass membrane protein</topology>
    </subcellularLocation>
</comment>
<evidence type="ECO:0000256" key="3">
    <source>
        <dbReference type="ARBA" id="ARBA00022679"/>
    </source>
</evidence>
<evidence type="ECO:0000256" key="10">
    <source>
        <dbReference type="ARBA" id="ARBA00022989"/>
    </source>
</evidence>
<keyword evidence="3" id="KW-0808">Transferase</keyword>
<evidence type="ECO:0000256" key="11">
    <source>
        <dbReference type="ARBA" id="ARBA00023136"/>
    </source>
</evidence>
<dbReference type="GO" id="GO:0004674">
    <property type="term" value="F:protein serine/threonine kinase activity"/>
    <property type="evidence" value="ECO:0007669"/>
    <property type="project" value="UniProtKB-KW"/>
</dbReference>
<feature type="binding site" evidence="16">
    <location>
        <position position="167"/>
    </location>
    <ligand>
        <name>ATP</name>
        <dbReference type="ChEBI" id="CHEBI:30616"/>
    </ligand>
</feature>
<dbReference type="Gene3D" id="1.10.510.10">
    <property type="entry name" value="Transferase(Phosphotransferase) domain 1"/>
    <property type="match status" value="1"/>
</dbReference>
<evidence type="ECO:0000256" key="12">
    <source>
        <dbReference type="ARBA" id="ARBA00023170"/>
    </source>
</evidence>
<keyword evidence="5" id="KW-0732">Signal</keyword>
<dbReference type="AlphaFoldDB" id="A0AA39RS31"/>
<dbReference type="GO" id="GO:0005886">
    <property type="term" value="C:plasma membrane"/>
    <property type="evidence" value="ECO:0007669"/>
    <property type="project" value="TreeGrafter"/>
</dbReference>
<evidence type="ECO:0000256" key="7">
    <source>
        <dbReference type="ARBA" id="ARBA00022741"/>
    </source>
</evidence>
<name>A0AA39RS31_ACESA</name>
<dbReference type="InterPro" id="IPR011009">
    <property type="entry name" value="Kinase-like_dom_sf"/>
</dbReference>
<comment type="catalytic activity">
    <reaction evidence="15">
        <text>L-threonyl-[protein] + ATP = O-phospho-L-threonyl-[protein] + ADP + H(+)</text>
        <dbReference type="Rhea" id="RHEA:46608"/>
        <dbReference type="Rhea" id="RHEA-COMP:11060"/>
        <dbReference type="Rhea" id="RHEA-COMP:11605"/>
        <dbReference type="ChEBI" id="CHEBI:15378"/>
        <dbReference type="ChEBI" id="CHEBI:30013"/>
        <dbReference type="ChEBI" id="CHEBI:30616"/>
        <dbReference type="ChEBI" id="CHEBI:61977"/>
        <dbReference type="ChEBI" id="CHEBI:456216"/>
    </reaction>
</comment>
<sequence length="464" mass="51806">MDPTLKVGSSIEIMRCIHIGLLCVQENAESRPTIASVVLMLTSSSVSLPFYNLNVAAPPAISTITKDNNGGENNSRTIVIIVVSVIMFLVLVALAFVFLRKWKAKRDNRSKQGRNYVDEIESESLQFDFSTIKAATNDFPDNNKLGQGGFGAVYKGRLSNGQDVAVKRLSTNSGQGDIEFKNEVLLVAKLQHRNLVRLLGFCLERKERLLIYEFVPNSSLDNFIFDPIKRGLLDWEMRYKIIGGIARGILYLHEDSRLRIVHRDLKASNILLGVDMNPKISDFGMARLFKMDETQGDTSRVVGTFGYMAPEYLKHGQFSVKSDVFSFGVLVLEIIGGRKNSCFDYEEKTVDLLTYAWMNWKEGTALNVMDPTMRVVGSTSEIMRCIHIGLLCVQENVASRPTMALVVVMLTSSSVSLPVPSEPAFYMHSRTELGNSEITGSDQSRSRSVQFSLNDVSITELEPR</sequence>
<dbReference type="PANTHER" id="PTHR27002">
    <property type="entry name" value="RECEPTOR-LIKE SERINE/THREONINE-PROTEIN KINASE SD1-8"/>
    <property type="match status" value="1"/>
</dbReference>
<dbReference type="Gene3D" id="3.30.200.20">
    <property type="entry name" value="Phosphorylase Kinase, domain 1"/>
    <property type="match status" value="1"/>
</dbReference>
<evidence type="ECO:0000256" key="8">
    <source>
        <dbReference type="ARBA" id="ARBA00022777"/>
    </source>
</evidence>
<dbReference type="SUPFAM" id="SSF56112">
    <property type="entry name" value="Protein kinase-like (PK-like)"/>
    <property type="match status" value="1"/>
</dbReference>
<evidence type="ECO:0000259" key="19">
    <source>
        <dbReference type="PROSITE" id="PS50011"/>
    </source>
</evidence>
<gene>
    <name evidence="20" type="ORF">LWI29_016499</name>
</gene>
<evidence type="ECO:0000256" key="15">
    <source>
        <dbReference type="ARBA" id="ARBA00047951"/>
    </source>
</evidence>
<keyword evidence="13" id="KW-0325">Glycoprotein</keyword>
<dbReference type="SMART" id="SM00220">
    <property type="entry name" value="S_TKc"/>
    <property type="match status" value="1"/>
</dbReference>
<keyword evidence="6" id="KW-0677">Repeat</keyword>
<dbReference type="PROSITE" id="PS50011">
    <property type="entry name" value="PROTEIN_KINASE_DOM"/>
    <property type="match status" value="1"/>
</dbReference>
<evidence type="ECO:0000256" key="5">
    <source>
        <dbReference type="ARBA" id="ARBA00022729"/>
    </source>
</evidence>
<dbReference type="InterPro" id="IPR008271">
    <property type="entry name" value="Ser/Thr_kinase_AS"/>
</dbReference>
<keyword evidence="7 16" id="KW-0547">Nucleotide-binding</keyword>
<dbReference type="CDD" id="cd14066">
    <property type="entry name" value="STKc_IRAK"/>
    <property type="match status" value="1"/>
</dbReference>